<sequence length="85" mass="9550">MCKVERKKWESGMKIRLEMQNIPLSMSTNCSLSGPFTVQEAYASDLVPWSEWCHLLVHANQGNQTITKHNLGNTMPPGADDEETS</sequence>
<protein>
    <submittedName>
        <fullName evidence="1">Uncharacterized protein</fullName>
    </submittedName>
</protein>
<dbReference type="InParanoid" id="A0A068UMG8"/>
<gene>
    <name evidence="1" type="ORF">GSCOC_T00028821001</name>
</gene>
<dbReference type="EMBL" id="HG739122">
    <property type="protein sequence ID" value="CDP09449.1"/>
    <property type="molecule type" value="Genomic_DNA"/>
</dbReference>
<proteinExistence type="predicted"/>
<name>A0A068UMG8_COFCA</name>
<evidence type="ECO:0000313" key="2">
    <source>
        <dbReference type="Proteomes" id="UP000295252"/>
    </source>
</evidence>
<evidence type="ECO:0000313" key="1">
    <source>
        <dbReference type="EMBL" id="CDP09449.1"/>
    </source>
</evidence>
<keyword evidence="2" id="KW-1185">Reference proteome</keyword>
<dbReference type="Proteomes" id="UP000295252">
    <property type="component" value="Chromosome IV"/>
</dbReference>
<dbReference type="Gramene" id="CDP09449">
    <property type="protein sequence ID" value="CDP09449"/>
    <property type="gene ID" value="GSCOC_T00028821001"/>
</dbReference>
<dbReference type="AlphaFoldDB" id="A0A068UMG8"/>
<accession>A0A068UMG8</accession>
<reference evidence="2" key="1">
    <citation type="journal article" date="2014" name="Science">
        <title>The coffee genome provides insight into the convergent evolution of caffeine biosynthesis.</title>
        <authorList>
            <person name="Denoeud F."/>
            <person name="Carretero-Paulet L."/>
            <person name="Dereeper A."/>
            <person name="Droc G."/>
            <person name="Guyot R."/>
            <person name="Pietrella M."/>
            <person name="Zheng C."/>
            <person name="Alberti A."/>
            <person name="Anthony F."/>
            <person name="Aprea G."/>
            <person name="Aury J.M."/>
            <person name="Bento P."/>
            <person name="Bernard M."/>
            <person name="Bocs S."/>
            <person name="Campa C."/>
            <person name="Cenci A."/>
            <person name="Combes M.C."/>
            <person name="Crouzillat D."/>
            <person name="Da Silva C."/>
            <person name="Daddiego L."/>
            <person name="De Bellis F."/>
            <person name="Dussert S."/>
            <person name="Garsmeur O."/>
            <person name="Gayraud T."/>
            <person name="Guignon V."/>
            <person name="Jahn K."/>
            <person name="Jamilloux V."/>
            <person name="Joet T."/>
            <person name="Labadie K."/>
            <person name="Lan T."/>
            <person name="Leclercq J."/>
            <person name="Lepelley M."/>
            <person name="Leroy T."/>
            <person name="Li L.T."/>
            <person name="Librado P."/>
            <person name="Lopez L."/>
            <person name="Munoz A."/>
            <person name="Noel B."/>
            <person name="Pallavicini A."/>
            <person name="Perrotta G."/>
            <person name="Poncet V."/>
            <person name="Pot D."/>
            <person name="Priyono X."/>
            <person name="Rigoreau M."/>
            <person name="Rouard M."/>
            <person name="Rozas J."/>
            <person name="Tranchant-Dubreuil C."/>
            <person name="VanBuren R."/>
            <person name="Zhang Q."/>
            <person name="Andrade A.C."/>
            <person name="Argout X."/>
            <person name="Bertrand B."/>
            <person name="de Kochko A."/>
            <person name="Graziosi G."/>
            <person name="Henry R.J."/>
            <person name="Jayarama X."/>
            <person name="Ming R."/>
            <person name="Nagai C."/>
            <person name="Rounsley S."/>
            <person name="Sankoff D."/>
            <person name="Giuliano G."/>
            <person name="Albert V.A."/>
            <person name="Wincker P."/>
            <person name="Lashermes P."/>
        </authorList>
    </citation>
    <scope>NUCLEOTIDE SEQUENCE [LARGE SCALE GENOMIC DNA]</scope>
    <source>
        <strain evidence="2">cv. DH200-94</strain>
    </source>
</reference>
<organism evidence="1 2">
    <name type="scientific">Coffea canephora</name>
    <name type="common">Robusta coffee</name>
    <dbReference type="NCBI Taxonomy" id="49390"/>
    <lineage>
        <taxon>Eukaryota</taxon>
        <taxon>Viridiplantae</taxon>
        <taxon>Streptophyta</taxon>
        <taxon>Embryophyta</taxon>
        <taxon>Tracheophyta</taxon>
        <taxon>Spermatophyta</taxon>
        <taxon>Magnoliopsida</taxon>
        <taxon>eudicotyledons</taxon>
        <taxon>Gunneridae</taxon>
        <taxon>Pentapetalae</taxon>
        <taxon>asterids</taxon>
        <taxon>lamiids</taxon>
        <taxon>Gentianales</taxon>
        <taxon>Rubiaceae</taxon>
        <taxon>Ixoroideae</taxon>
        <taxon>Gardenieae complex</taxon>
        <taxon>Bertiereae - Coffeeae clade</taxon>
        <taxon>Coffeeae</taxon>
        <taxon>Coffea</taxon>
    </lineage>
</organism>